<feature type="chain" id="PRO_5044714776" evidence="2">
    <location>
        <begin position="22"/>
        <end position="73"/>
    </location>
</feature>
<protein>
    <submittedName>
        <fullName evidence="4">Uncharacterized protein</fullName>
    </submittedName>
</protein>
<evidence type="ECO:0000256" key="1">
    <source>
        <dbReference type="SAM" id="Phobius"/>
    </source>
</evidence>
<keyword evidence="1" id="KW-1133">Transmembrane helix</keyword>
<evidence type="ECO:0000313" key="4">
    <source>
        <dbReference type="EMBL" id="GMT37203.1"/>
    </source>
</evidence>
<gene>
    <name evidence="3" type="ORF">PFISCL1PPCAC_22240</name>
    <name evidence="4" type="ORF">PFISCL1PPCAC_28500</name>
</gene>
<feature type="transmembrane region" description="Helical" evidence="1">
    <location>
        <begin position="12"/>
        <end position="30"/>
    </location>
</feature>
<name>A0AAV5X0V2_9BILA</name>
<accession>A0AAV5X0V2</accession>
<evidence type="ECO:0000313" key="3">
    <source>
        <dbReference type="EMBL" id="GMT30943.1"/>
    </source>
</evidence>
<dbReference type="EMBL" id="BTSY01000070">
    <property type="protein sequence ID" value="GMT37203.1"/>
    <property type="molecule type" value="Genomic_DNA"/>
</dbReference>
<keyword evidence="2" id="KW-0732">Signal</keyword>
<keyword evidence="5" id="KW-1185">Reference proteome</keyword>
<sequence>QHFPTLATNKIVLLIIFIVAAVVCDTRVSVCDQACGRTYREQRGCCWARGYQRAICTYGNWRGGRMHCGNRLD</sequence>
<comment type="caution">
    <text evidence="4">The sequence shown here is derived from an EMBL/GenBank/DDBJ whole genome shotgun (WGS) entry which is preliminary data.</text>
</comment>
<feature type="non-terminal residue" evidence="4">
    <location>
        <position position="73"/>
    </location>
</feature>
<feature type="signal peptide" evidence="2">
    <location>
        <begin position="1"/>
        <end position="21"/>
    </location>
</feature>
<feature type="non-terminal residue" evidence="4">
    <location>
        <position position="1"/>
    </location>
</feature>
<evidence type="ECO:0000256" key="2">
    <source>
        <dbReference type="SAM" id="SignalP"/>
    </source>
</evidence>
<dbReference type="Gene3D" id="3.30.30.120">
    <property type="entry name" value="Diapause-specific peptide"/>
    <property type="match status" value="1"/>
</dbReference>
<keyword evidence="1" id="KW-0812">Transmembrane</keyword>
<evidence type="ECO:0000313" key="5">
    <source>
        <dbReference type="Proteomes" id="UP001432322"/>
    </source>
</evidence>
<reference evidence="4" key="1">
    <citation type="submission" date="2023-10" db="EMBL/GenBank/DDBJ databases">
        <title>Genome assembly of Pristionchus species.</title>
        <authorList>
            <person name="Yoshida K."/>
            <person name="Sommer R.J."/>
        </authorList>
    </citation>
    <scope>NUCLEOTIDE SEQUENCE</scope>
    <source>
        <strain evidence="4">RS5133</strain>
    </source>
</reference>
<organism evidence="4 5">
    <name type="scientific">Pristionchus fissidentatus</name>
    <dbReference type="NCBI Taxonomy" id="1538716"/>
    <lineage>
        <taxon>Eukaryota</taxon>
        <taxon>Metazoa</taxon>
        <taxon>Ecdysozoa</taxon>
        <taxon>Nematoda</taxon>
        <taxon>Chromadorea</taxon>
        <taxon>Rhabditida</taxon>
        <taxon>Rhabditina</taxon>
        <taxon>Diplogasteromorpha</taxon>
        <taxon>Diplogasteroidea</taxon>
        <taxon>Neodiplogasteridae</taxon>
        <taxon>Pristionchus</taxon>
    </lineage>
</organism>
<proteinExistence type="predicted"/>
<dbReference type="InterPro" id="IPR038203">
    <property type="entry name" value="Diapausin_sf"/>
</dbReference>
<dbReference type="EMBL" id="BTSY01000005">
    <property type="protein sequence ID" value="GMT30943.1"/>
    <property type="molecule type" value="Genomic_DNA"/>
</dbReference>
<dbReference type="Proteomes" id="UP001432322">
    <property type="component" value="Unassembled WGS sequence"/>
</dbReference>
<keyword evidence="1" id="KW-0472">Membrane</keyword>
<dbReference type="AlphaFoldDB" id="A0AAV5X0V2"/>